<evidence type="ECO:0000259" key="4">
    <source>
        <dbReference type="PROSITE" id="PS51387"/>
    </source>
</evidence>
<keyword evidence="2" id="KW-0274">FAD</keyword>
<keyword evidence="1" id="KW-0285">Flavoprotein</keyword>
<accession>A0ABS1DLK9</accession>
<dbReference type="PROSITE" id="PS51387">
    <property type="entry name" value="FAD_PCMH"/>
    <property type="match status" value="1"/>
</dbReference>
<dbReference type="InterPro" id="IPR016164">
    <property type="entry name" value="FAD-linked_Oxase-like_C"/>
</dbReference>
<gene>
    <name evidence="5" type="ORF">CKO28_23065</name>
</gene>
<dbReference type="Proteomes" id="UP001296873">
    <property type="component" value="Unassembled WGS sequence"/>
</dbReference>
<organism evidence="5 6">
    <name type="scientific">Rhodovibrio sodomensis</name>
    <dbReference type="NCBI Taxonomy" id="1088"/>
    <lineage>
        <taxon>Bacteria</taxon>
        <taxon>Pseudomonadati</taxon>
        <taxon>Pseudomonadota</taxon>
        <taxon>Alphaproteobacteria</taxon>
        <taxon>Rhodospirillales</taxon>
        <taxon>Rhodovibrionaceae</taxon>
        <taxon>Rhodovibrio</taxon>
    </lineage>
</organism>
<evidence type="ECO:0000313" key="6">
    <source>
        <dbReference type="Proteomes" id="UP001296873"/>
    </source>
</evidence>
<dbReference type="EMBL" id="NRRL01000126">
    <property type="protein sequence ID" value="MBK1670896.1"/>
    <property type="molecule type" value="Genomic_DNA"/>
</dbReference>
<reference evidence="5 6" key="1">
    <citation type="journal article" date="2020" name="Microorganisms">
        <title>Osmotic Adaptation and Compatible Solute Biosynthesis of Phototrophic Bacteria as Revealed from Genome Analyses.</title>
        <authorList>
            <person name="Imhoff J.F."/>
            <person name="Rahn T."/>
            <person name="Kunzel S."/>
            <person name="Keller A."/>
            <person name="Neulinger S.C."/>
        </authorList>
    </citation>
    <scope>NUCLEOTIDE SEQUENCE [LARGE SCALE GENOMIC DNA]</scope>
    <source>
        <strain evidence="5 6">DSM 9895</strain>
    </source>
</reference>
<dbReference type="InterPro" id="IPR016169">
    <property type="entry name" value="FAD-bd_PCMH_sub2"/>
</dbReference>
<evidence type="ECO:0000256" key="1">
    <source>
        <dbReference type="ARBA" id="ARBA00022630"/>
    </source>
</evidence>
<dbReference type="Gene3D" id="3.30.465.10">
    <property type="match status" value="1"/>
</dbReference>
<evidence type="ECO:0000256" key="3">
    <source>
        <dbReference type="SAM" id="MobiDB-lite"/>
    </source>
</evidence>
<evidence type="ECO:0000313" key="5">
    <source>
        <dbReference type="EMBL" id="MBK1670896.1"/>
    </source>
</evidence>
<dbReference type="RefSeq" id="WP_200343347.1">
    <property type="nucleotide sequence ID" value="NZ_NRRL01000126.1"/>
</dbReference>
<name>A0ABS1DLK9_9PROT</name>
<dbReference type="SUPFAM" id="SSF56176">
    <property type="entry name" value="FAD-binding/transporter-associated domain-like"/>
    <property type="match status" value="1"/>
</dbReference>
<proteinExistence type="predicted"/>
<dbReference type="SUPFAM" id="SSF55103">
    <property type="entry name" value="FAD-linked oxidases, C-terminal domain"/>
    <property type="match status" value="1"/>
</dbReference>
<dbReference type="PANTHER" id="PTHR11748:SF103">
    <property type="entry name" value="GLYCOLATE OXIDASE SUBUNIT GLCE"/>
    <property type="match status" value="1"/>
</dbReference>
<sequence>MADSRTDGAAAADGGGGADNPEATTYRPETQDQLVDLMTWAASADAPIELGGAGSKRALGRPMQTQAGLSLSAFSGIDLYEPEELILKAGAGTPLDELVQELSRNGQAFAFEPPDLGPLLGTQAGQGTLGGTVACNLAGPRRIKAGAARDHFLGYAGVSGRGEAYKSGGRVVKNVTGYDLCKLMAGSYGTLTAMTEITMKVLPASEATRTVLLTGLDTGEAVQALTAGLTSSFEVSGAAHLPAGIAPYSRVSEVAKANSSVTALRLEGPPKSVEHRARKVAEVVQGFGATRELYDEASEALWADIRDVRPFVGMPDTAVWRISVPPAHGPDVAARLSLLDTRAQYYLDWGGGLIWLAIPEATDAFAQGVRGAVAPSGGHATLIRAAEQVRAAVPVFQPQDAGLAALTRNLKDGFDPRRLLNPGRMYAGV</sequence>
<dbReference type="InterPro" id="IPR016166">
    <property type="entry name" value="FAD-bd_PCMH"/>
</dbReference>
<feature type="domain" description="FAD-binding PCMH-type" evidence="4">
    <location>
        <begin position="18"/>
        <end position="204"/>
    </location>
</feature>
<protein>
    <submittedName>
        <fullName evidence="5">2-hydroxy-acid oxidase</fullName>
    </submittedName>
</protein>
<dbReference type="Pfam" id="PF01565">
    <property type="entry name" value="FAD_binding_4"/>
    <property type="match status" value="1"/>
</dbReference>
<feature type="region of interest" description="Disordered" evidence="3">
    <location>
        <begin position="1"/>
        <end position="25"/>
    </location>
</feature>
<dbReference type="InterPro" id="IPR036318">
    <property type="entry name" value="FAD-bd_PCMH-like_sf"/>
</dbReference>
<keyword evidence="6" id="KW-1185">Reference proteome</keyword>
<dbReference type="InterPro" id="IPR006094">
    <property type="entry name" value="Oxid_FAD_bind_N"/>
</dbReference>
<evidence type="ECO:0000256" key="2">
    <source>
        <dbReference type="ARBA" id="ARBA00022827"/>
    </source>
</evidence>
<comment type="caution">
    <text evidence="5">The sequence shown here is derived from an EMBL/GenBank/DDBJ whole genome shotgun (WGS) entry which is preliminary data.</text>
</comment>
<dbReference type="PANTHER" id="PTHR11748">
    <property type="entry name" value="D-LACTATE DEHYDROGENASE"/>
    <property type="match status" value="1"/>
</dbReference>